<name>A0A1H5ZBD0_9RHOO</name>
<dbReference type="Proteomes" id="UP000185739">
    <property type="component" value="Chromosome"/>
</dbReference>
<dbReference type="RefSeq" id="WP_075146810.1">
    <property type="nucleotide sequence ID" value="NZ_CP018839.1"/>
</dbReference>
<evidence type="ECO:0000313" key="1">
    <source>
        <dbReference type="EMBL" id="APR03152.1"/>
    </source>
</evidence>
<dbReference type="EMBL" id="CP018839">
    <property type="protein sequence ID" value="APR03152.1"/>
    <property type="molecule type" value="Genomic_DNA"/>
</dbReference>
<reference evidence="1 2" key="1">
    <citation type="submission" date="2016-12" db="EMBL/GenBank/DDBJ databases">
        <title>Complete genome sequence of Thauera chlorobenzoica, a Betaproteobacterium degrading haloaromatics anaerobically to CO2 and halides.</title>
        <authorList>
            <person name="Goris T."/>
            <person name="Mergelsberg M."/>
            <person name="Boll M."/>
        </authorList>
    </citation>
    <scope>NUCLEOTIDE SEQUENCE [LARGE SCALE GENOMIC DNA]</scope>
    <source>
        <strain evidence="1 2">3CB1</strain>
    </source>
</reference>
<protein>
    <submittedName>
        <fullName evidence="1">Uncharacterized protein</fullName>
    </submittedName>
</protein>
<dbReference type="AlphaFoldDB" id="A0A1H5ZBD0"/>
<dbReference type="OrthoDB" id="8527806at2"/>
<gene>
    <name evidence="1" type="ORF">Tchl_0279</name>
</gene>
<proteinExistence type="predicted"/>
<dbReference type="KEGG" id="tcl:Tchl_0279"/>
<keyword evidence="2" id="KW-1185">Reference proteome</keyword>
<organism evidence="1 2">
    <name type="scientific">Thauera chlorobenzoica</name>
    <dbReference type="NCBI Taxonomy" id="96773"/>
    <lineage>
        <taxon>Bacteria</taxon>
        <taxon>Pseudomonadati</taxon>
        <taxon>Pseudomonadota</taxon>
        <taxon>Betaproteobacteria</taxon>
        <taxon>Rhodocyclales</taxon>
        <taxon>Zoogloeaceae</taxon>
        <taxon>Thauera</taxon>
    </lineage>
</organism>
<evidence type="ECO:0000313" key="2">
    <source>
        <dbReference type="Proteomes" id="UP000185739"/>
    </source>
</evidence>
<sequence length="213" mass="22864">MNAFAHPLFRNLLSGLSSISRKTWILIAAFLLLLMGLLAWAAISIAGWLFGMAQQGVDAAPETVRSISSQVEQFMPGAQETVRSATAQVEQIIPGAQETLGALLPALSANTLPTSDVSGTDPGPVARFPGLVRVQWLRTDQHVQVRYQGQAALPEVIGHYAGGFAAQGYQQNLLSATTTEERHEYLKDGARFGLIVSIQNRNQITVDLVAPAS</sequence>
<dbReference type="STRING" id="96773.Tchl_0279"/>
<accession>A0A1H5ZBD0</accession>